<evidence type="ECO:0000259" key="2">
    <source>
        <dbReference type="PROSITE" id="PS50125"/>
    </source>
</evidence>
<dbReference type="CDD" id="cd07302">
    <property type="entry name" value="CHD"/>
    <property type="match status" value="1"/>
</dbReference>
<dbReference type="PROSITE" id="PS50005">
    <property type="entry name" value="TPR"/>
    <property type="match status" value="2"/>
</dbReference>
<dbReference type="Proteomes" id="UP000515465">
    <property type="component" value="Chromosome"/>
</dbReference>
<dbReference type="InterPro" id="IPR001054">
    <property type="entry name" value="A/G_cyclase"/>
</dbReference>
<feature type="repeat" description="TPR" evidence="1">
    <location>
        <begin position="452"/>
        <end position="485"/>
    </location>
</feature>
<organism evidence="3 4">
    <name type="scientific">Mesorhizobium huakuii</name>
    <dbReference type="NCBI Taxonomy" id="28104"/>
    <lineage>
        <taxon>Bacteria</taxon>
        <taxon>Pseudomonadati</taxon>
        <taxon>Pseudomonadota</taxon>
        <taxon>Alphaproteobacteria</taxon>
        <taxon>Hyphomicrobiales</taxon>
        <taxon>Phyllobacteriaceae</taxon>
        <taxon>Mesorhizobium</taxon>
    </lineage>
</organism>
<dbReference type="Gene3D" id="3.30.70.1230">
    <property type="entry name" value="Nucleotide cyclase"/>
    <property type="match status" value="1"/>
</dbReference>
<sequence>MTAKHGLTANNGTLKRRLTAIVVADVVGYSQQMAEDEEGTFTRVRALMHDEVPSYVHRHDGRVVKNTGDGIVAEFLSAVEAVRCSVAIQAYLASPERSSPGLLLRMGINFGDIIVDGDGDVFGDGVNVAARLEQIAAPGGICLSAKVHEEVRAGLQLPFEYCGEFQLKNIPRPVAVYSLGHRPDGHAPSIGAGTSGSNTPSILVRPFVSTGGVEPYFSEGFTEDVITELTRFTQLSVASYHTSLRLKDVELPKLVSDMGLDFELAGRIRRMGKRIRLSCELVDATSGGDVWAEHYDSDDQDIFDVQDELVRKIVGTVIGRLKAAGAEKARRKPPANLAAYECVLRGNALPLGDLASEAEARQWYQRAIDLDPTYGRAHAKLAHFKQLEWFRDMGSSDALLDEAHKIAKKAVALSPNDPVCLNILGWVLLHLRDFDVAAQLYARALYLNPNDPEQVSYLGTLHTFGGEPDRAMQWFERAQVLDPLYEPSWYWPFRGIVHFIAGRPEPALVALSRSSTMPTWVTAYMAASSSALGRDSDAKLYAARVLAGTPSFSSSRFVAKEPYRLEEDRATLFKGLLAAGLPN</sequence>
<dbReference type="InterPro" id="IPR050697">
    <property type="entry name" value="Adenylyl/Guanylyl_Cyclase_3/4"/>
</dbReference>
<accession>A0A7G6SML1</accession>
<dbReference type="RefSeq" id="WP_183461363.1">
    <property type="nucleotide sequence ID" value="NZ_CP050296.1"/>
</dbReference>
<dbReference type="GO" id="GO:0006171">
    <property type="term" value="P:cAMP biosynthetic process"/>
    <property type="evidence" value="ECO:0007669"/>
    <property type="project" value="TreeGrafter"/>
</dbReference>
<dbReference type="PROSITE" id="PS50125">
    <property type="entry name" value="GUANYLATE_CYCLASE_2"/>
    <property type="match status" value="1"/>
</dbReference>
<dbReference type="GO" id="GO:0004016">
    <property type="term" value="F:adenylate cyclase activity"/>
    <property type="evidence" value="ECO:0007669"/>
    <property type="project" value="UniProtKB-ARBA"/>
</dbReference>
<name>A0A7G6SML1_9HYPH</name>
<dbReference type="PANTHER" id="PTHR43081:SF19">
    <property type="entry name" value="PH-SENSITIVE ADENYLATE CYCLASE RV1264"/>
    <property type="match status" value="1"/>
</dbReference>
<proteinExistence type="predicted"/>
<dbReference type="InterPro" id="IPR019734">
    <property type="entry name" value="TPR_rpt"/>
</dbReference>
<dbReference type="InterPro" id="IPR011990">
    <property type="entry name" value="TPR-like_helical_dom_sf"/>
</dbReference>
<keyword evidence="1" id="KW-0802">TPR repeat</keyword>
<dbReference type="Gene3D" id="1.25.40.10">
    <property type="entry name" value="Tetratricopeptide repeat domain"/>
    <property type="match status" value="1"/>
</dbReference>
<dbReference type="SUPFAM" id="SSF48452">
    <property type="entry name" value="TPR-like"/>
    <property type="match status" value="1"/>
</dbReference>
<protein>
    <submittedName>
        <fullName evidence="3">Tetratricopeptide repeat protein</fullName>
    </submittedName>
</protein>
<dbReference type="GO" id="GO:0035556">
    <property type="term" value="P:intracellular signal transduction"/>
    <property type="evidence" value="ECO:0007669"/>
    <property type="project" value="InterPro"/>
</dbReference>
<dbReference type="InterPro" id="IPR029787">
    <property type="entry name" value="Nucleotide_cyclase"/>
</dbReference>
<evidence type="ECO:0000313" key="4">
    <source>
        <dbReference type="Proteomes" id="UP000515465"/>
    </source>
</evidence>
<dbReference type="SUPFAM" id="SSF55073">
    <property type="entry name" value="Nucleotide cyclase"/>
    <property type="match status" value="1"/>
</dbReference>
<dbReference type="Pfam" id="PF13432">
    <property type="entry name" value="TPR_16"/>
    <property type="match status" value="1"/>
</dbReference>
<dbReference type="PANTHER" id="PTHR43081">
    <property type="entry name" value="ADENYLATE CYCLASE, TERMINAL-DIFFERENTIATION SPECIFIC-RELATED"/>
    <property type="match status" value="1"/>
</dbReference>
<evidence type="ECO:0000256" key="1">
    <source>
        <dbReference type="PROSITE-ProRule" id="PRU00339"/>
    </source>
</evidence>
<gene>
    <name evidence="3" type="ORF">HB778_03005</name>
</gene>
<dbReference type="SMART" id="SM00028">
    <property type="entry name" value="TPR"/>
    <property type="match status" value="3"/>
</dbReference>
<reference evidence="4" key="1">
    <citation type="journal article" date="2020" name="Mol. Plant Microbe">
        <title>Rhizobial microsymbionts of the narrowly endemic Oxytropis species growing in Kamchatka are characterized by significant genetic diversity and possess a set of genes that are associated with T3SS and T6SS secretion systems and can affect the development of symbiosis.</title>
        <authorList>
            <person name="Safronova V."/>
            <person name="Guro P."/>
            <person name="Sazanova A."/>
            <person name="Kuznetsova I."/>
            <person name="Belimov A."/>
            <person name="Yakubov V."/>
            <person name="Chirak E."/>
            <person name="Afonin A."/>
            <person name="Gogolev Y."/>
            <person name="Andronov E."/>
            <person name="Tikhonovich I."/>
        </authorList>
    </citation>
    <scope>NUCLEOTIDE SEQUENCE [LARGE SCALE GENOMIC DNA]</scope>
    <source>
        <strain evidence="4">583</strain>
    </source>
</reference>
<evidence type="ECO:0000313" key="3">
    <source>
        <dbReference type="EMBL" id="QND55743.1"/>
    </source>
</evidence>
<dbReference type="Pfam" id="PF00211">
    <property type="entry name" value="Guanylate_cyc"/>
    <property type="match status" value="1"/>
</dbReference>
<feature type="domain" description="Guanylate cyclase" evidence="2">
    <location>
        <begin position="20"/>
        <end position="133"/>
    </location>
</feature>
<dbReference type="EMBL" id="CP050296">
    <property type="protein sequence ID" value="QND55743.1"/>
    <property type="molecule type" value="Genomic_DNA"/>
</dbReference>
<dbReference type="AlphaFoldDB" id="A0A7G6SML1"/>
<feature type="repeat" description="TPR" evidence="1">
    <location>
        <begin position="418"/>
        <end position="451"/>
    </location>
</feature>